<proteinExistence type="inferred from homology"/>
<dbReference type="Pfam" id="PF08338">
    <property type="entry name" value="DUF1731"/>
    <property type="match status" value="1"/>
</dbReference>
<dbReference type="InterPro" id="IPR036291">
    <property type="entry name" value="NAD(P)-bd_dom_sf"/>
</dbReference>
<dbReference type="OrthoDB" id="9801773at2"/>
<evidence type="ECO:0000313" key="5">
    <source>
        <dbReference type="Proteomes" id="UP000184109"/>
    </source>
</evidence>
<comment type="similarity">
    <text evidence="1">Belongs to the NAD(P)-dependent epimerase/dehydratase family. SDR39U1 subfamily.</text>
</comment>
<reference evidence="5" key="1">
    <citation type="submission" date="2016-11" db="EMBL/GenBank/DDBJ databases">
        <authorList>
            <person name="Varghese N."/>
            <person name="Submissions S."/>
        </authorList>
    </citation>
    <scope>NUCLEOTIDE SEQUENCE [LARGE SCALE GENOMIC DNA]</scope>
    <source>
        <strain evidence="5">DSM 100572</strain>
    </source>
</reference>
<protein>
    <recommendedName>
        <fullName evidence="6">TIGR01777 family protein</fullName>
    </recommendedName>
</protein>
<dbReference type="InterPro" id="IPR013549">
    <property type="entry name" value="DUF1731"/>
</dbReference>
<dbReference type="NCBIfam" id="TIGR01777">
    <property type="entry name" value="yfcH"/>
    <property type="match status" value="1"/>
</dbReference>
<keyword evidence="5" id="KW-1185">Reference proteome</keyword>
<dbReference type="PANTHER" id="PTHR11092">
    <property type="entry name" value="SUGAR NUCLEOTIDE EPIMERASE RELATED"/>
    <property type="match status" value="1"/>
</dbReference>
<feature type="domain" description="DUF1731" evidence="3">
    <location>
        <begin position="253"/>
        <end position="299"/>
    </location>
</feature>
<organism evidence="4 5">
    <name type="scientific">Wenyingzhuangia marina</name>
    <dbReference type="NCBI Taxonomy" id="1195760"/>
    <lineage>
        <taxon>Bacteria</taxon>
        <taxon>Pseudomonadati</taxon>
        <taxon>Bacteroidota</taxon>
        <taxon>Flavobacteriia</taxon>
        <taxon>Flavobacteriales</taxon>
        <taxon>Flavobacteriaceae</taxon>
        <taxon>Wenyingzhuangia</taxon>
    </lineage>
</organism>
<dbReference type="AlphaFoldDB" id="A0A1M5ST07"/>
<evidence type="ECO:0000259" key="3">
    <source>
        <dbReference type="Pfam" id="PF08338"/>
    </source>
</evidence>
<sequence length="300" mass="32877">MKVLITGGTGLVGSFLTDLLLSNNIEVMVLSRSEKESQVKGLSYAVWNLAKETIDIEAVCSVDHIIHLAGANIGDKRWTDKQKELIIDSRVKTADLIYKTLKENKHQVKTFVSASGADCYGLETTNNCYEEAAAFGDDFLAKVCVAWENAANQFNHLGIRIVSLRTGVVCASKDSALQKMIKPIALGFGSPLGSGKQVMSLIHIQDLCNMYLHAINNVDLQGAYNAVAVNNTNEEVTQKVAKILHKPLFMPKVPAFMLRLFFGEMASIILEGSAVDNTKIKATGFEFKYDSLESVLKDVL</sequence>
<dbReference type="STRING" id="1195760.SAMN05444281_0495"/>
<name>A0A1M5ST07_9FLAO</name>
<dbReference type="Pfam" id="PF01370">
    <property type="entry name" value="Epimerase"/>
    <property type="match status" value="1"/>
</dbReference>
<dbReference type="EMBL" id="FQXQ01000001">
    <property type="protein sequence ID" value="SHH41577.1"/>
    <property type="molecule type" value="Genomic_DNA"/>
</dbReference>
<evidence type="ECO:0000256" key="1">
    <source>
        <dbReference type="ARBA" id="ARBA00009353"/>
    </source>
</evidence>
<dbReference type="InterPro" id="IPR001509">
    <property type="entry name" value="Epimerase_deHydtase"/>
</dbReference>
<dbReference type="PANTHER" id="PTHR11092:SF0">
    <property type="entry name" value="EPIMERASE FAMILY PROTEIN SDR39U1"/>
    <property type="match status" value="1"/>
</dbReference>
<dbReference type="InterPro" id="IPR010099">
    <property type="entry name" value="SDR39U1"/>
</dbReference>
<dbReference type="Gene3D" id="3.40.50.720">
    <property type="entry name" value="NAD(P)-binding Rossmann-like Domain"/>
    <property type="match status" value="1"/>
</dbReference>
<evidence type="ECO:0000313" key="4">
    <source>
        <dbReference type="EMBL" id="SHH41577.1"/>
    </source>
</evidence>
<feature type="domain" description="NAD-dependent epimerase/dehydratase" evidence="2">
    <location>
        <begin position="3"/>
        <end position="225"/>
    </location>
</feature>
<dbReference type="Proteomes" id="UP000184109">
    <property type="component" value="Unassembled WGS sequence"/>
</dbReference>
<dbReference type="SUPFAM" id="SSF51735">
    <property type="entry name" value="NAD(P)-binding Rossmann-fold domains"/>
    <property type="match status" value="1"/>
</dbReference>
<dbReference type="RefSeq" id="WP_073118086.1">
    <property type="nucleotide sequence ID" value="NZ_BMEN01000001.1"/>
</dbReference>
<evidence type="ECO:0000259" key="2">
    <source>
        <dbReference type="Pfam" id="PF01370"/>
    </source>
</evidence>
<gene>
    <name evidence="4" type="ORF">SAMN05444281_0495</name>
</gene>
<accession>A0A1M5ST07</accession>
<evidence type="ECO:0008006" key="6">
    <source>
        <dbReference type="Google" id="ProtNLM"/>
    </source>
</evidence>